<dbReference type="Proteomes" id="UP001310387">
    <property type="component" value="Unassembled WGS sequence"/>
</dbReference>
<protein>
    <submittedName>
        <fullName evidence="2">SPOR domain-containing protein</fullName>
    </submittedName>
</protein>
<accession>A0ABU7ZB01</accession>
<gene>
    <name evidence="2" type="ORF">V5O49_15630</name>
</gene>
<feature type="compositionally biased region" description="Acidic residues" evidence="1">
    <location>
        <begin position="56"/>
        <end position="65"/>
    </location>
</feature>
<reference evidence="2" key="2">
    <citation type="submission" date="2024-02" db="EMBL/GenBank/DDBJ databases">
        <authorList>
            <person name="Prathaban M."/>
            <person name="Mythili R."/>
            <person name="Sharmila Devi N."/>
            <person name="Sobanaa M."/>
            <person name="Prathiviraj R."/>
            <person name="Selvin J."/>
        </authorList>
    </citation>
    <scope>NUCLEOTIDE SEQUENCE</scope>
    <source>
        <strain evidence="2">MP1014</strain>
    </source>
</reference>
<dbReference type="RefSeq" id="WP_332903049.1">
    <property type="nucleotide sequence ID" value="NZ_JBAGLP010000120.1"/>
</dbReference>
<evidence type="ECO:0000313" key="3">
    <source>
        <dbReference type="Proteomes" id="UP001310387"/>
    </source>
</evidence>
<organism evidence="2 3">
    <name type="scientific">Isoptericola haloaureus</name>
    <dbReference type="NCBI Taxonomy" id="1542902"/>
    <lineage>
        <taxon>Bacteria</taxon>
        <taxon>Bacillati</taxon>
        <taxon>Actinomycetota</taxon>
        <taxon>Actinomycetes</taxon>
        <taxon>Micrococcales</taxon>
        <taxon>Promicromonosporaceae</taxon>
        <taxon>Isoptericola</taxon>
    </lineage>
</organism>
<evidence type="ECO:0000313" key="2">
    <source>
        <dbReference type="EMBL" id="MEG3616562.1"/>
    </source>
</evidence>
<dbReference type="EMBL" id="JBAGLP010000120">
    <property type="protein sequence ID" value="MEG3616562.1"/>
    <property type="molecule type" value="Genomic_DNA"/>
</dbReference>
<name>A0ABU7ZB01_9MICO</name>
<evidence type="ECO:0000256" key="1">
    <source>
        <dbReference type="SAM" id="MobiDB-lite"/>
    </source>
</evidence>
<comment type="caution">
    <text evidence="2">The sequence shown here is derived from an EMBL/GenBank/DDBJ whole genome shotgun (WGS) entry which is preliminary data.</text>
</comment>
<keyword evidence="3" id="KW-1185">Reference proteome</keyword>
<sequence length="65" mass="7752">MSEYSTGRTQYWYNTETGQVETSKEKSSWTHLLGPYPTREAAEHALENAERRNEAWDAEDEDWRR</sequence>
<feature type="region of interest" description="Disordered" evidence="1">
    <location>
        <begin position="44"/>
        <end position="65"/>
    </location>
</feature>
<reference evidence="2" key="1">
    <citation type="journal article" date="2024" name="Antonie Van Leeuwenhoek">
        <title>Isoptericola haloaureus sp. nov., a dimorphic actinobacterium isolated from mangrove sediments of southeast India, implicating biosaline agricultural significance through nitrogen fixation and salt tolerance genes.</title>
        <authorList>
            <person name="Prathaban M."/>
            <person name="Prathiviraj R."/>
            <person name="Ravichandran M."/>
            <person name="Natarajan S.D."/>
            <person name="Sobanaa M."/>
            <person name="Hari Krishna Kumar S."/>
            <person name="Chandrasekar V."/>
            <person name="Selvin J."/>
        </authorList>
    </citation>
    <scope>NUCLEOTIDE SEQUENCE</scope>
    <source>
        <strain evidence="2">MP1014</strain>
    </source>
</reference>
<feature type="compositionally biased region" description="Basic and acidic residues" evidence="1">
    <location>
        <begin position="44"/>
        <end position="55"/>
    </location>
</feature>
<proteinExistence type="predicted"/>